<protein>
    <submittedName>
        <fullName evidence="4">Response regulator</fullName>
    </submittedName>
</protein>
<comment type="caution">
    <text evidence="4">The sequence shown here is derived from an EMBL/GenBank/DDBJ whole genome shotgun (WGS) entry which is preliminary data.</text>
</comment>
<dbReference type="InterPro" id="IPR011006">
    <property type="entry name" value="CheY-like_superfamily"/>
</dbReference>
<evidence type="ECO:0000313" key="4">
    <source>
        <dbReference type="EMBL" id="PJF31701.1"/>
    </source>
</evidence>
<dbReference type="Gene3D" id="3.40.50.2300">
    <property type="match status" value="1"/>
</dbReference>
<evidence type="ECO:0000259" key="3">
    <source>
        <dbReference type="PROSITE" id="PS50110"/>
    </source>
</evidence>
<accession>A0A2M8P2B8</accession>
<sequence>MNSGLRSTMPKHILIVDDELDNVELFRMMLRPFNVELRSAQLGGEALEQAYQTPPALILLDLMLPDMSGFEVCAQLKAAPNTAQCYIAVLSGRNDETARQKALAAGADRFLVKPISRTDLKMLVEAVIGAS</sequence>
<dbReference type="EMBL" id="PGTK01000002">
    <property type="protein sequence ID" value="PJF31701.1"/>
    <property type="molecule type" value="Genomic_DNA"/>
</dbReference>
<evidence type="ECO:0000256" key="1">
    <source>
        <dbReference type="ARBA" id="ARBA00022553"/>
    </source>
</evidence>
<dbReference type="PROSITE" id="PS50110">
    <property type="entry name" value="RESPONSE_REGULATORY"/>
    <property type="match status" value="1"/>
</dbReference>
<keyword evidence="1 2" id="KW-0597">Phosphoprotein</keyword>
<dbReference type="InterPro" id="IPR050595">
    <property type="entry name" value="Bact_response_regulator"/>
</dbReference>
<dbReference type="Proteomes" id="UP000228921">
    <property type="component" value="Unassembled WGS sequence"/>
</dbReference>
<feature type="domain" description="Response regulatory" evidence="3">
    <location>
        <begin position="12"/>
        <end position="128"/>
    </location>
</feature>
<feature type="modified residue" description="4-aspartylphosphate" evidence="2">
    <location>
        <position position="61"/>
    </location>
</feature>
<dbReference type="GO" id="GO:0000160">
    <property type="term" value="P:phosphorelay signal transduction system"/>
    <property type="evidence" value="ECO:0007669"/>
    <property type="project" value="InterPro"/>
</dbReference>
<dbReference type="PANTHER" id="PTHR44591:SF3">
    <property type="entry name" value="RESPONSE REGULATORY DOMAIN-CONTAINING PROTEIN"/>
    <property type="match status" value="1"/>
</dbReference>
<dbReference type="Pfam" id="PF00072">
    <property type="entry name" value="Response_reg"/>
    <property type="match status" value="1"/>
</dbReference>
<name>A0A2M8P2B8_9CHLR</name>
<dbReference type="SUPFAM" id="SSF52172">
    <property type="entry name" value="CheY-like"/>
    <property type="match status" value="1"/>
</dbReference>
<evidence type="ECO:0000313" key="5">
    <source>
        <dbReference type="Proteomes" id="UP000228921"/>
    </source>
</evidence>
<dbReference type="SMART" id="SM00448">
    <property type="entry name" value="REC"/>
    <property type="match status" value="1"/>
</dbReference>
<organism evidence="4 5">
    <name type="scientific">Candidatus Thermofonsia Clade 1 bacterium</name>
    <dbReference type="NCBI Taxonomy" id="2364210"/>
    <lineage>
        <taxon>Bacteria</taxon>
        <taxon>Bacillati</taxon>
        <taxon>Chloroflexota</taxon>
        <taxon>Candidatus Thermofontia</taxon>
        <taxon>Candidatus Thermofonsia Clade 1</taxon>
    </lineage>
</organism>
<dbReference type="PANTHER" id="PTHR44591">
    <property type="entry name" value="STRESS RESPONSE REGULATOR PROTEIN 1"/>
    <property type="match status" value="1"/>
</dbReference>
<proteinExistence type="predicted"/>
<dbReference type="InterPro" id="IPR001789">
    <property type="entry name" value="Sig_transdc_resp-reg_receiver"/>
</dbReference>
<reference evidence="4 5" key="1">
    <citation type="submission" date="2017-11" db="EMBL/GenBank/DDBJ databases">
        <title>Evolution of Phototrophy in the Chloroflexi Phylum Driven by Horizontal Gene Transfer.</title>
        <authorList>
            <person name="Ward L.M."/>
            <person name="Hemp J."/>
            <person name="Shih P.M."/>
            <person name="Mcglynn S.E."/>
            <person name="Fischer W."/>
        </authorList>
    </citation>
    <scope>NUCLEOTIDE SEQUENCE [LARGE SCALE GENOMIC DNA]</scope>
    <source>
        <strain evidence="4">CP2_2F</strain>
    </source>
</reference>
<evidence type="ECO:0000256" key="2">
    <source>
        <dbReference type="PROSITE-ProRule" id="PRU00169"/>
    </source>
</evidence>
<dbReference type="AlphaFoldDB" id="A0A2M8P2B8"/>
<gene>
    <name evidence="4" type="ORF">CUN51_01815</name>
</gene>